<dbReference type="SUPFAM" id="SSF56672">
    <property type="entry name" value="DNA/RNA polymerases"/>
    <property type="match status" value="1"/>
</dbReference>
<evidence type="ECO:0000256" key="1">
    <source>
        <dbReference type="PROSITE-ProRule" id="PRU00047"/>
    </source>
</evidence>
<feature type="region of interest" description="Disordered" evidence="2">
    <location>
        <begin position="292"/>
        <end position="314"/>
    </location>
</feature>
<feature type="domain" description="CCHC-type" evidence="3">
    <location>
        <begin position="257"/>
        <end position="272"/>
    </location>
</feature>
<dbReference type="CDD" id="cd01644">
    <property type="entry name" value="RT_pepA17"/>
    <property type="match status" value="1"/>
</dbReference>
<dbReference type="Pfam" id="PF05380">
    <property type="entry name" value="Peptidase_A17"/>
    <property type="match status" value="1"/>
</dbReference>
<evidence type="ECO:0000259" key="4">
    <source>
        <dbReference type="PROSITE" id="PS50994"/>
    </source>
</evidence>
<evidence type="ECO:0000313" key="5">
    <source>
        <dbReference type="EMBL" id="KAF0717465.1"/>
    </source>
</evidence>
<gene>
    <name evidence="5" type="ORF">FWK35_00038727</name>
</gene>
<dbReference type="EMBL" id="VUJU01009814">
    <property type="protein sequence ID" value="KAF0717465.1"/>
    <property type="molecule type" value="Genomic_DNA"/>
</dbReference>
<dbReference type="SUPFAM" id="SSF53098">
    <property type="entry name" value="Ribonuclease H-like"/>
    <property type="match status" value="1"/>
</dbReference>
<dbReference type="CDD" id="cd00303">
    <property type="entry name" value="retropepsin_like"/>
    <property type="match status" value="1"/>
</dbReference>
<accession>A0A6G0W3C9</accession>
<dbReference type="GO" id="GO:0042575">
    <property type="term" value="C:DNA polymerase complex"/>
    <property type="evidence" value="ECO:0007669"/>
    <property type="project" value="UniProtKB-ARBA"/>
</dbReference>
<dbReference type="InterPro" id="IPR040676">
    <property type="entry name" value="DUF5641"/>
</dbReference>
<keyword evidence="1" id="KW-0863">Zinc-finger</keyword>
<keyword evidence="1" id="KW-0862">Zinc</keyword>
<dbReference type="InterPro" id="IPR012337">
    <property type="entry name" value="RNaseH-like_sf"/>
</dbReference>
<dbReference type="PROSITE" id="PS50158">
    <property type="entry name" value="ZF_CCHC"/>
    <property type="match status" value="1"/>
</dbReference>
<keyword evidence="6" id="KW-1185">Reference proteome</keyword>
<dbReference type="InterPro" id="IPR036397">
    <property type="entry name" value="RNaseH_sf"/>
</dbReference>
<name>A0A6G0W3C9_APHCR</name>
<dbReference type="InterPro" id="IPR036875">
    <property type="entry name" value="Znf_CCHC_sf"/>
</dbReference>
<reference evidence="5 6" key="1">
    <citation type="submission" date="2019-08" db="EMBL/GenBank/DDBJ databases">
        <title>Whole genome of Aphis craccivora.</title>
        <authorList>
            <person name="Voronova N.V."/>
            <person name="Shulinski R.S."/>
            <person name="Bandarenka Y.V."/>
            <person name="Zhorov D.G."/>
            <person name="Warner D."/>
        </authorList>
    </citation>
    <scope>NUCLEOTIDE SEQUENCE [LARGE SCALE GENOMIC DNA]</scope>
    <source>
        <strain evidence="5">180601</strain>
        <tissue evidence="5">Whole Body</tissue>
    </source>
</reference>
<dbReference type="Pfam" id="PF03564">
    <property type="entry name" value="DUF1759"/>
    <property type="match status" value="1"/>
</dbReference>
<dbReference type="SUPFAM" id="SSF57756">
    <property type="entry name" value="Retrovirus zinc finger-like domains"/>
    <property type="match status" value="1"/>
</dbReference>
<feature type="non-terminal residue" evidence="5">
    <location>
        <position position="1628"/>
    </location>
</feature>
<evidence type="ECO:0000259" key="3">
    <source>
        <dbReference type="PROSITE" id="PS50158"/>
    </source>
</evidence>
<feature type="non-terminal residue" evidence="5">
    <location>
        <position position="1"/>
    </location>
</feature>
<dbReference type="InterPro" id="IPR008042">
    <property type="entry name" value="Retrotrans_Pao"/>
</dbReference>
<dbReference type="Proteomes" id="UP000478052">
    <property type="component" value="Unassembled WGS sequence"/>
</dbReference>
<evidence type="ECO:0000256" key="2">
    <source>
        <dbReference type="SAM" id="MobiDB-lite"/>
    </source>
</evidence>
<evidence type="ECO:0000313" key="6">
    <source>
        <dbReference type="Proteomes" id="UP000478052"/>
    </source>
</evidence>
<dbReference type="OrthoDB" id="8046937at2759"/>
<organism evidence="5 6">
    <name type="scientific">Aphis craccivora</name>
    <name type="common">Cowpea aphid</name>
    <dbReference type="NCBI Taxonomy" id="307492"/>
    <lineage>
        <taxon>Eukaryota</taxon>
        <taxon>Metazoa</taxon>
        <taxon>Ecdysozoa</taxon>
        <taxon>Arthropoda</taxon>
        <taxon>Hexapoda</taxon>
        <taxon>Insecta</taxon>
        <taxon>Pterygota</taxon>
        <taxon>Neoptera</taxon>
        <taxon>Paraneoptera</taxon>
        <taxon>Hemiptera</taxon>
        <taxon>Sternorrhyncha</taxon>
        <taxon>Aphidomorpha</taxon>
        <taxon>Aphidoidea</taxon>
        <taxon>Aphididae</taxon>
        <taxon>Aphidini</taxon>
        <taxon>Aphis</taxon>
        <taxon>Aphis</taxon>
    </lineage>
</organism>
<protein>
    <submittedName>
        <fullName evidence="5">Integrase catalytic domain-containing protein</fullName>
    </submittedName>
</protein>
<dbReference type="PANTHER" id="PTHR47331:SF5">
    <property type="entry name" value="RIBONUCLEASE H"/>
    <property type="match status" value="1"/>
</dbReference>
<dbReference type="GO" id="GO:0003676">
    <property type="term" value="F:nucleic acid binding"/>
    <property type="evidence" value="ECO:0007669"/>
    <property type="project" value="InterPro"/>
</dbReference>
<dbReference type="InterPro" id="IPR043502">
    <property type="entry name" value="DNA/RNA_pol_sf"/>
</dbReference>
<sequence length="1628" mass="184516">NRVQLAPIPLPKFNGNIQDWPSFYDVFKALVHHDESLSAAQKFYYLRSCLNDQALDLVKSIPVSDGNYEAVLQRLKQRYDNKSLIIQSHIRSILNSPRIEEASASSLQELHSHVCAHVAALRAIEQPVEHWDAWLVTIVIDRLDKNTAHGWQLHQRNTELPKFKQLEEFLSSRCVAFESSEAAAGHKKDIKTNMAVEAAKKSSVKHSATEARRALVASTETVSCHYCTKLHKLYNCEDFKAVPLNARLSFVQGKGICFNCLSSGHMANTCRSTYRCRTCNRNHHSLLHFEKKEKTEEKEQLKGQQPDKGQTPSTSAILVSAPVPAEIARVNSHVFLATALVIVRDKNGGRRQCRAILDSGSQVNFVSKRYANLLQLTCKKSLLPISGIGDNRLRARSCSELKVESRTNEFSINISCYILPNIVGELASCPKPAGGWGIPGTVAPLLADPDFHRPQGIDLLIGGGSFFDVLGTKKIPLNIGSVTLHESSFGWLVTGELSNHHTSTLFSMGQTIEEDWKVLSSIEDTSYGRASKANKRCQEEQETLQHFKQHTIRDEEGRFIVRLPTKQAISELGATLPMATARFLNVEKRLQHDEHLKAEYIRFMNEYIEMGHMVQVMDDAVQTQNPFYLPHHSVIKASSLTTRVRVVFDASAKSTSGISLNDVLRCGPVVQQDLFSILIRFRKHQFVLTSDIEKMFRQIKVAREDWDLQRIVWRSSPEELLRSYQLTTVTYGTTPASFLSTYCLIALAKSVEKELPKAAKVIAEDFYMDDLMTGADTENDCCRLQIDVSSVLNSAKLPLRKWCSNSEFVLRNIPKCVDDPLFVLDIGDDDTVKSLGLQWKPVADHFQYDIVARSSEGALSKRAILSDLNKIFDPLGFLSPVLVKGKIFLQQLWSMKIDWDARLPVDIQQRWIRFYDELEQLKELSIPRKAIPERTEIIDVHGFCDASEEAYGACIYIRTQSSDGEWYSRLLCAKTRVAPLKGSTIPRLELNGALLLAELAQRVAESWQINIHQFKLWTDSTIVLGWLNSQSSRLKTYVANRIAQIMDVTEISQWNHVGTQENPADIPSRGLGPRELLEAKLWWKGPTWLEMNEKDWIFNPIVNTDEELPEVRKMKLVLVANNSVNNILEHYSEWNQMLRGIAWLTIYSKFLRKKINGPQSLRIHDLNEARKTVLRMVQAECFSKEIFSLEKGQEVPRNSKLRSLNPFLRDGLILVGGRLNNSDMANKHKHPVVLPAAHKVTRMIFEKYHLELLHGGPQLLLSEVRRLYWPLLGRVTARSVVWRCVKCTRAQPRFNHPIMAALPRDRVQCTRPFTVTGVDFAGPIYIRSGLRRVAAKKAWIAVFVCFSTKAIHLELVDDLSSKSFIATLRCFMSRRGKCAKIYSDNGTNFVGAQKELVSMMKNASVDLEKEGIEWHFNPPAAPHFGGIWESAVKSMKHHLKRVISDHKLTNTEMRTLLCQIEACLNSRPMTPLNSDPSDLAVLTPSHFLIGGAMLLPDEPDISKEEPKGLRRWQLVQNLMQTFWKRWSKEYLPQTQIRGKWTSKSVQLAKDDVVIIKDDCMPPAKWKLGVVVELHPGSDGTVRVATLRTANGTHMRRPVIKLCRLPTDKDNTTVETQDFQRGENVAAIE</sequence>
<dbReference type="PANTHER" id="PTHR47331">
    <property type="entry name" value="PHD-TYPE DOMAIN-CONTAINING PROTEIN"/>
    <property type="match status" value="1"/>
</dbReference>
<keyword evidence="1" id="KW-0479">Metal-binding</keyword>
<comment type="caution">
    <text evidence="5">The sequence shown here is derived from an EMBL/GenBank/DDBJ whole genome shotgun (WGS) entry which is preliminary data.</text>
</comment>
<dbReference type="InterPro" id="IPR001878">
    <property type="entry name" value="Znf_CCHC"/>
</dbReference>
<dbReference type="PROSITE" id="PS50994">
    <property type="entry name" value="INTEGRASE"/>
    <property type="match status" value="1"/>
</dbReference>
<feature type="compositionally biased region" description="Basic and acidic residues" evidence="2">
    <location>
        <begin position="292"/>
        <end position="301"/>
    </location>
</feature>
<dbReference type="GO" id="GO:0071897">
    <property type="term" value="P:DNA biosynthetic process"/>
    <property type="evidence" value="ECO:0007669"/>
    <property type="project" value="UniProtKB-ARBA"/>
</dbReference>
<dbReference type="GO" id="GO:0015074">
    <property type="term" value="P:DNA integration"/>
    <property type="evidence" value="ECO:0007669"/>
    <property type="project" value="InterPro"/>
</dbReference>
<dbReference type="GO" id="GO:0008270">
    <property type="term" value="F:zinc ion binding"/>
    <property type="evidence" value="ECO:0007669"/>
    <property type="project" value="UniProtKB-KW"/>
</dbReference>
<feature type="domain" description="Integrase catalytic" evidence="4">
    <location>
        <begin position="1308"/>
        <end position="1492"/>
    </location>
</feature>
<dbReference type="InterPro" id="IPR005312">
    <property type="entry name" value="DUF1759"/>
</dbReference>
<proteinExistence type="predicted"/>
<dbReference type="Gene3D" id="3.30.420.10">
    <property type="entry name" value="Ribonuclease H-like superfamily/Ribonuclease H"/>
    <property type="match status" value="1"/>
</dbReference>
<dbReference type="Pfam" id="PF18701">
    <property type="entry name" value="DUF5641"/>
    <property type="match status" value="1"/>
</dbReference>
<dbReference type="InterPro" id="IPR001584">
    <property type="entry name" value="Integrase_cat-core"/>
</dbReference>